<sequence>MYLKALVDIPNLTGKIVTQKKKGVDNIAIFGISSNPIFRIEKDMVFPPFGKRYFQNVNEFSGLLITR</sequence>
<evidence type="ECO:0000313" key="1">
    <source>
        <dbReference type="EMBL" id="MPM86394.1"/>
    </source>
</evidence>
<dbReference type="AlphaFoldDB" id="A0A645DAM0"/>
<organism evidence="1">
    <name type="scientific">bioreactor metagenome</name>
    <dbReference type="NCBI Taxonomy" id="1076179"/>
    <lineage>
        <taxon>unclassified sequences</taxon>
        <taxon>metagenomes</taxon>
        <taxon>ecological metagenomes</taxon>
    </lineage>
</organism>
<protein>
    <submittedName>
        <fullName evidence="1">Uncharacterized protein</fullName>
    </submittedName>
</protein>
<accession>A0A645DAM0</accession>
<name>A0A645DAM0_9ZZZZ</name>
<reference evidence="1" key="1">
    <citation type="submission" date="2019-08" db="EMBL/GenBank/DDBJ databases">
        <authorList>
            <person name="Kucharzyk K."/>
            <person name="Murdoch R.W."/>
            <person name="Higgins S."/>
            <person name="Loffler F."/>
        </authorList>
    </citation>
    <scope>NUCLEOTIDE SEQUENCE</scope>
</reference>
<dbReference type="EMBL" id="VSSQ01034445">
    <property type="protein sequence ID" value="MPM86394.1"/>
    <property type="molecule type" value="Genomic_DNA"/>
</dbReference>
<proteinExistence type="predicted"/>
<comment type="caution">
    <text evidence="1">The sequence shown here is derived from an EMBL/GenBank/DDBJ whole genome shotgun (WGS) entry which is preliminary data.</text>
</comment>
<gene>
    <name evidence="1" type="ORF">SDC9_133483</name>
</gene>